<protein>
    <recommendedName>
        <fullName evidence="3">SSD domain-containing protein</fullName>
    </recommendedName>
</protein>
<feature type="transmembrane region" description="Helical" evidence="1">
    <location>
        <begin position="113"/>
        <end position="133"/>
    </location>
</feature>
<keyword evidence="1" id="KW-0812">Transmembrane</keyword>
<feature type="transmembrane region" description="Helical" evidence="1">
    <location>
        <begin position="238"/>
        <end position="261"/>
    </location>
</feature>
<dbReference type="SUPFAM" id="SSF82866">
    <property type="entry name" value="Multidrug efflux transporter AcrB transmembrane domain"/>
    <property type="match status" value="1"/>
</dbReference>
<dbReference type="PANTHER" id="PTHR32063:SF33">
    <property type="entry name" value="RND SUPERFAMILY EFFLUX PUMP PERMEASE COMPONENT"/>
    <property type="match status" value="1"/>
</dbReference>
<feature type="transmembrane region" description="Helical" evidence="1">
    <location>
        <begin position="139"/>
        <end position="158"/>
    </location>
</feature>
<evidence type="ECO:0000256" key="1">
    <source>
        <dbReference type="SAM" id="Phobius"/>
    </source>
</evidence>
<dbReference type="GO" id="GO:0005886">
    <property type="term" value="C:plasma membrane"/>
    <property type="evidence" value="ECO:0007669"/>
    <property type="project" value="TreeGrafter"/>
</dbReference>
<feature type="non-terminal residue" evidence="2">
    <location>
        <position position="1"/>
    </location>
</feature>
<dbReference type="Gene3D" id="3.30.70.1430">
    <property type="entry name" value="Multidrug efflux transporter AcrB pore domain"/>
    <property type="match status" value="1"/>
</dbReference>
<organism evidence="2">
    <name type="scientific">marine metagenome</name>
    <dbReference type="NCBI Taxonomy" id="408172"/>
    <lineage>
        <taxon>unclassified sequences</taxon>
        <taxon>metagenomes</taxon>
        <taxon>ecological metagenomes</taxon>
    </lineage>
</organism>
<feature type="transmembrane region" description="Helical" evidence="1">
    <location>
        <begin position="210"/>
        <end position="231"/>
    </location>
</feature>
<dbReference type="GO" id="GO:0042910">
    <property type="term" value="F:xenobiotic transmembrane transporter activity"/>
    <property type="evidence" value="ECO:0007669"/>
    <property type="project" value="TreeGrafter"/>
</dbReference>
<dbReference type="PRINTS" id="PR00702">
    <property type="entry name" value="ACRIFLAVINRP"/>
</dbReference>
<keyword evidence="1" id="KW-0472">Membrane</keyword>
<dbReference type="PANTHER" id="PTHR32063">
    <property type="match status" value="1"/>
</dbReference>
<gene>
    <name evidence="2" type="ORF">METZ01_LOCUS197018</name>
</gene>
<dbReference type="Pfam" id="PF00873">
    <property type="entry name" value="ACR_tran"/>
    <property type="match status" value="1"/>
</dbReference>
<evidence type="ECO:0000313" key="2">
    <source>
        <dbReference type="EMBL" id="SVB44164.1"/>
    </source>
</evidence>
<keyword evidence="1" id="KW-1133">Transmembrane helix</keyword>
<feature type="non-terminal residue" evidence="2">
    <location>
        <position position="578"/>
    </location>
</feature>
<proteinExistence type="predicted"/>
<name>A0A382E1Z8_9ZZZZ</name>
<dbReference type="EMBL" id="UINC01042050">
    <property type="protein sequence ID" value="SVB44164.1"/>
    <property type="molecule type" value="Genomic_DNA"/>
</dbReference>
<evidence type="ECO:0008006" key="3">
    <source>
        <dbReference type="Google" id="ProtNLM"/>
    </source>
</evidence>
<accession>A0A382E1Z8</accession>
<dbReference type="Gene3D" id="3.30.70.1440">
    <property type="entry name" value="Multidrug efflux transporter AcrB pore domain"/>
    <property type="match status" value="1"/>
</dbReference>
<dbReference type="Gene3D" id="3.30.70.1320">
    <property type="entry name" value="Multidrug efflux transporter AcrB pore domain like"/>
    <property type="match status" value="1"/>
</dbReference>
<dbReference type="InterPro" id="IPR027463">
    <property type="entry name" value="AcrB_DN_DC_subdom"/>
</dbReference>
<dbReference type="AlphaFoldDB" id="A0A382E1Z8"/>
<feature type="transmembrane region" description="Helical" evidence="1">
    <location>
        <begin position="308"/>
        <end position="328"/>
    </location>
</feature>
<dbReference type="Gene3D" id="3.30.2090.10">
    <property type="entry name" value="Multidrug efflux transporter AcrB TolC docking domain, DN and DC subdomains"/>
    <property type="match status" value="2"/>
</dbReference>
<dbReference type="InterPro" id="IPR001036">
    <property type="entry name" value="Acrflvin-R"/>
</dbReference>
<reference evidence="2" key="1">
    <citation type="submission" date="2018-05" db="EMBL/GenBank/DDBJ databases">
        <authorList>
            <person name="Lanie J.A."/>
            <person name="Ng W.-L."/>
            <person name="Kazmierczak K.M."/>
            <person name="Andrzejewski T.M."/>
            <person name="Davidsen T.M."/>
            <person name="Wayne K.J."/>
            <person name="Tettelin H."/>
            <person name="Glass J.I."/>
            <person name="Rusch D."/>
            <person name="Podicherti R."/>
            <person name="Tsui H.-C.T."/>
            <person name="Winkler M.E."/>
        </authorList>
    </citation>
    <scope>NUCLEOTIDE SEQUENCE</scope>
</reference>
<sequence length="578" mass="63036">IGQGLRQVRSLGLLTDANSLGGVEIKALDDGSKLYLRDIAEVREAFDDNSAIALRNNEIAIELHLKRGLDSDALVLAREVTKYLNEIEDSLPPSLKIERYDSATNLLDERISLLVRNGVTGLILVSLTLFLFLDASVAFWVLLGIPICFMATFGVMLATGQSINMISLFGLIMGLGIVVDDAIVVGEHAEYRCRTGLPPFAAAVAGARRMAAPVVSASLTTMCAFLPLILIGGIIGQVIAAIPLVIVAILIASLMECFYVLPGHLTHGMNMAIIKFGWYTRFRESFDRRFGNFRDGSFRRLVTLSIRWRYATLAIVLALLMFAAGLLAGGRVGFNFFPTPESDKIVVNVKMVSGTPRRQTITMLREVERAAYAAANKRLGYDNKLIKMSTTKVGVQVSGNFNAPSPSATDDAAGGLIVELLTADKRSIRAPDFIEAWRDEVNPLPGLNILTIQEVRGGPPGRDVDIRLKGSDVGALKSAASEVMKLLRRFPGVSDIEDNIAYGKRETILEVTQRGRSLGFTTESVGRQVRNAIEGRVAKRFPRGDEEVAVRVRYPRSEITSAVLESLYLRAPSGQEVP</sequence>
<dbReference type="Gene3D" id="1.20.1640.10">
    <property type="entry name" value="Multidrug efflux transporter AcrB transmembrane domain"/>
    <property type="match status" value="2"/>
</dbReference>